<dbReference type="InterPro" id="IPR012910">
    <property type="entry name" value="Plug_dom"/>
</dbReference>
<evidence type="ECO:0000256" key="7">
    <source>
        <dbReference type="ARBA" id="ARBA00022737"/>
    </source>
</evidence>
<protein>
    <submittedName>
        <fullName evidence="18">Iron complex outermembrane receptor protein</fullName>
    </submittedName>
</protein>
<dbReference type="Proteomes" id="UP000245909">
    <property type="component" value="Unassembled WGS sequence"/>
</dbReference>
<dbReference type="CDD" id="cd01347">
    <property type="entry name" value="ligand_gated_channel"/>
    <property type="match status" value="1"/>
</dbReference>
<evidence type="ECO:0000256" key="8">
    <source>
        <dbReference type="ARBA" id="ARBA00023077"/>
    </source>
</evidence>
<dbReference type="GO" id="GO:0015344">
    <property type="term" value="F:siderophore uptake transmembrane transporter activity"/>
    <property type="evidence" value="ECO:0007669"/>
    <property type="project" value="TreeGrafter"/>
</dbReference>
<dbReference type="Gene3D" id="2.40.170.20">
    <property type="entry name" value="TonB-dependent receptor, beta-barrel domain"/>
    <property type="match status" value="1"/>
</dbReference>
<comment type="similarity">
    <text evidence="2">Belongs to the TonB-dependent receptor family. Hemoglobin/haptoglobin binding protein subfamily.</text>
</comment>
<evidence type="ECO:0000256" key="1">
    <source>
        <dbReference type="ARBA" id="ARBA00004571"/>
    </source>
</evidence>
<accession>A0A2U0SM47</accession>
<keyword evidence="3 12" id="KW-0813">Transport</keyword>
<dbReference type="SUPFAM" id="SSF56935">
    <property type="entry name" value="Porins"/>
    <property type="match status" value="1"/>
</dbReference>
<keyword evidence="6" id="KW-0732">Signal</keyword>
<evidence type="ECO:0000256" key="13">
    <source>
        <dbReference type="PROSITE-ProRule" id="PRU10144"/>
    </source>
</evidence>
<evidence type="ECO:0000256" key="14">
    <source>
        <dbReference type="RuleBase" id="RU003357"/>
    </source>
</evidence>
<comment type="caution">
    <text evidence="18">The sequence shown here is derived from an EMBL/GenBank/DDBJ whole genome shotgun (WGS) entry which is preliminary data.</text>
</comment>
<evidence type="ECO:0000256" key="2">
    <source>
        <dbReference type="ARBA" id="ARBA00008143"/>
    </source>
</evidence>
<dbReference type="InterPro" id="IPR039426">
    <property type="entry name" value="TonB-dep_rcpt-like"/>
</dbReference>
<keyword evidence="5 12" id="KW-0812">Transmembrane</keyword>
<dbReference type="InterPro" id="IPR037066">
    <property type="entry name" value="Plug_dom_sf"/>
</dbReference>
<evidence type="ECO:0000256" key="4">
    <source>
        <dbReference type="ARBA" id="ARBA00022452"/>
    </source>
</evidence>
<keyword evidence="11 12" id="KW-0998">Cell outer membrane</keyword>
<dbReference type="Pfam" id="PF07715">
    <property type="entry name" value="Plug"/>
    <property type="match status" value="1"/>
</dbReference>
<evidence type="ECO:0000256" key="10">
    <source>
        <dbReference type="ARBA" id="ARBA00023170"/>
    </source>
</evidence>
<keyword evidence="19" id="KW-1185">Reference proteome</keyword>
<evidence type="ECO:0000259" key="17">
    <source>
        <dbReference type="Pfam" id="PF07715"/>
    </source>
</evidence>
<evidence type="ECO:0000256" key="15">
    <source>
        <dbReference type="SAM" id="MobiDB-lite"/>
    </source>
</evidence>
<dbReference type="PROSITE" id="PS01156">
    <property type="entry name" value="TONB_DEPENDENT_REC_2"/>
    <property type="match status" value="1"/>
</dbReference>
<feature type="compositionally biased region" description="Basic and acidic residues" evidence="15">
    <location>
        <begin position="179"/>
        <end position="193"/>
    </location>
</feature>
<evidence type="ECO:0000256" key="5">
    <source>
        <dbReference type="ARBA" id="ARBA00022692"/>
    </source>
</evidence>
<dbReference type="GO" id="GO:0044718">
    <property type="term" value="P:siderophore transmembrane transport"/>
    <property type="evidence" value="ECO:0007669"/>
    <property type="project" value="TreeGrafter"/>
</dbReference>
<keyword evidence="4 12" id="KW-1134">Transmembrane beta strand</keyword>
<comment type="subcellular location">
    <subcellularLocation>
        <location evidence="1 12">Cell outer membrane</location>
        <topology evidence="1 12">Multi-pass membrane protein</topology>
    </subcellularLocation>
</comment>
<evidence type="ECO:0000256" key="6">
    <source>
        <dbReference type="ARBA" id="ARBA00022729"/>
    </source>
</evidence>
<evidence type="ECO:0000256" key="9">
    <source>
        <dbReference type="ARBA" id="ARBA00023136"/>
    </source>
</evidence>
<evidence type="ECO:0000313" key="19">
    <source>
        <dbReference type="Proteomes" id="UP000245909"/>
    </source>
</evidence>
<evidence type="ECO:0000256" key="3">
    <source>
        <dbReference type="ARBA" id="ARBA00022448"/>
    </source>
</evidence>
<dbReference type="AlphaFoldDB" id="A0A2U0SM47"/>
<keyword evidence="7" id="KW-0677">Repeat</keyword>
<evidence type="ECO:0000256" key="11">
    <source>
        <dbReference type="ARBA" id="ARBA00023237"/>
    </source>
</evidence>
<dbReference type="InterPro" id="IPR010917">
    <property type="entry name" value="TonB_rcpt_CS"/>
</dbReference>
<evidence type="ECO:0000256" key="12">
    <source>
        <dbReference type="PROSITE-ProRule" id="PRU01360"/>
    </source>
</evidence>
<dbReference type="InterPro" id="IPR036942">
    <property type="entry name" value="Beta-barrel_TonB_sf"/>
</dbReference>
<keyword evidence="10 18" id="KW-0675">Receptor</keyword>
<keyword evidence="8 14" id="KW-0798">TonB box</keyword>
<feature type="domain" description="TonB-dependent receptor-like beta-barrel" evidence="16">
    <location>
        <begin position="175"/>
        <end position="604"/>
    </location>
</feature>
<dbReference type="EMBL" id="QENU01000013">
    <property type="protein sequence ID" value="PVX32403.1"/>
    <property type="molecule type" value="Genomic_DNA"/>
</dbReference>
<feature type="short sequence motif" description="TonB C-terminal box" evidence="13">
    <location>
        <begin position="613"/>
        <end position="630"/>
    </location>
</feature>
<gene>
    <name evidence="18" type="ORF">C8D76_1131</name>
</gene>
<dbReference type="PROSITE" id="PS52016">
    <property type="entry name" value="TONB_DEPENDENT_REC_3"/>
    <property type="match status" value="1"/>
</dbReference>
<sequence>MVANQTDISTATADQAELRKNQITNVAQVAKILPGVSFHRGGARGEQNVMVRGFDARRVPVFIDGIPVYVPYDGTMDLGRFTTFDLAKVDISKGASSVLYGANTMGGAINLVSRKPSQPLEGVIGYGYQSGKNAHTATNQPYFSLGAKQEKFYAQISGSFVERQGMQLSHHFKPTTYEDGGRAENSTSRDRKLSVRLGYTPNESDEYTLSYTTQKGEKQQPLYTGKGTPRAWRWPAWDKESLYFLSHTEFAQGKYYLNGKLFHDTFKNDLSAFDDPTFKTQKKGSSFNSHYRDYSYGAGLEFGAKTHKNNELKLSALYKFDVHREHNDGEPVARNEDRTYSVGLEDTYRFSEKTRLTTGLSYDYKDAVQAQNYQRLSASSPLKGIYHFETGSQHALNYQAKLAHNFSQNDELGFSYAHKTHLPTMKERYSRGLGRNPKAPNPFLNPEIADHFELSYYRSFADKISVEGAVFYSRIKDAIEAVNIGGNTEQNQNVGKATHKGAELSITAFVNDKLTLGANYSYIRAKNSHRDIVITDLPRHKLFAYADWKATPNLSVYVSQSAESGRYSQVDSKYEKLSGFSTTDAKLTYAFTDNFTVDAGVSNIFDKNYYLAEGYAEEGRVYFANVKYQF</sequence>
<evidence type="ECO:0000259" key="16">
    <source>
        <dbReference type="Pfam" id="PF00593"/>
    </source>
</evidence>
<dbReference type="GO" id="GO:0009279">
    <property type="term" value="C:cell outer membrane"/>
    <property type="evidence" value="ECO:0007669"/>
    <property type="project" value="UniProtKB-SubCell"/>
</dbReference>
<dbReference type="InterPro" id="IPR000531">
    <property type="entry name" value="Beta-barrel_TonB"/>
</dbReference>
<dbReference type="PANTHER" id="PTHR30069:SF29">
    <property type="entry name" value="HEMOGLOBIN AND HEMOGLOBIN-HAPTOGLOBIN-BINDING PROTEIN 1-RELATED"/>
    <property type="match status" value="1"/>
</dbReference>
<reference evidence="18 19" key="1">
    <citation type="submission" date="2018-05" db="EMBL/GenBank/DDBJ databases">
        <title>Genomic Encyclopedia of Type Strains, Phase IV (KMG-IV): sequencing the most valuable type-strain genomes for metagenomic binning, comparative biology and taxonomic classification.</title>
        <authorList>
            <person name="Goeker M."/>
        </authorList>
    </citation>
    <scope>NUCLEOTIDE SEQUENCE [LARGE SCALE GENOMIC DNA]</scope>
    <source>
        <strain evidence="18 19">DSM 22999</strain>
    </source>
</reference>
<dbReference type="Pfam" id="PF00593">
    <property type="entry name" value="TonB_dep_Rec_b-barrel"/>
    <property type="match status" value="1"/>
</dbReference>
<evidence type="ECO:0000313" key="18">
    <source>
        <dbReference type="EMBL" id="PVX32403.1"/>
    </source>
</evidence>
<feature type="domain" description="TonB-dependent receptor plug" evidence="17">
    <location>
        <begin position="5"/>
        <end position="108"/>
    </location>
</feature>
<dbReference type="Gene3D" id="2.170.130.10">
    <property type="entry name" value="TonB-dependent receptor, plug domain"/>
    <property type="match status" value="1"/>
</dbReference>
<name>A0A2U0SM47_9PAST</name>
<keyword evidence="9 12" id="KW-0472">Membrane</keyword>
<dbReference type="PANTHER" id="PTHR30069">
    <property type="entry name" value="TONB-DEPENDENT OUTER MEMBRANE RECEPTOR"/>
    <property type="match status" value="1"/>
</dbReference>
<organism evidence="18 19">
    <name type="scientific">Alitibacter langaaensis DSM 22999</name>
    <dbReference type="NCBI Taxonomy" id="1122935"/>
    <lineage>
        <taxon>Bacteria</taxon>
        <taxon>Pseudomonadati</taxon>
        <taxon>Pseudomonadota</taxon>
        <taxon>Gammaproteobacteria</taxon>
        <taxon>Pasteurellales</taxon>
        <taxon>Pasteurellaceae</taxon>
        <taxon>Alitibacter</taxon>
    </lineage>
</organism>
<proteinExistence type="inferred from homology"/>
<feature type="region of interest" description="Disordered" evidence="15">
    <location>
        <begin position="172"/>
        <end position="197"/>
    </location>
</feature>